<gene>
    <name evidence="1" type="ORF">K933_16002</name>
</gene>
<dbReference type="AlphaFoldDB" id="V4HAF9"/>
<keyword evidence="2" id="KW-1185">Reference proteome</keyword>
<organism evidence="1 2">
    <name type="scientific">Candidatus Halobonum tyrrellensis G22</name>
    <dbReference type="NCBI Taxonomy" id="1324957"/>
    <lineage>
        <taxon>Archaea</taxon>
        <taxon>Methanobacteriati</taxon>
        <taxon>Methanobacteriota</taxon>
        <taxon>Stenosarchaea group</taxon>
        <taxon>Halobacteria</taxon>
        <taxon>Halobacteriales</taxon>
        <taxon>Haloferacaceae</taxon>
        <taxon>Candidatus Halobonum</taxon>
    </lineage>
</organism>
<name>V4HAF9_9EURY</name>
<sequence length="67" mass="7250">MAVGVLRKTVQSRLLHWTAAFLSGFVFLPSALASRAVSAAPESNADSWTNDDDVRSERRFVPSVSNG</sequence>
<comment type="caution">
    <text evidence="1">The sequence shown here is derived from an EMBL/GenBank/DDBJ whole genome shotgun (WGS) entry which is preliminary data.</text>
</comment>
<accession>V4HAF9</accession>
<dbReference type="EMBL" id="ASGZ01000064">
    <property type="protein sequence ID" value="ESP87038.1"/>
    <property type="molecule type" value="Genomic_DNA"/>
</dbReference>
<evidence type="ECO:0000313" key="1">
    <source>
        <dbReference type="EMBL" id="ESP87038.1"/>
    </source>
</evidence>
<proteinExistence type="predicted"/>
<reference evidence="1 2" key="1">
    <citation type="journal article" date="2013" name="Genome Announc.">
        <title>Draft Genome Sequence of 'Candidatus Halobonum tyrrellensis' Strain G22, Isolated from the Hypersaline Waters of Lake Tyrrell, Australia.</title>
        <authorList>
            <person name="Ugalde J.A."/>
            <person name="Narasingarao P."/>
            <person name="Kuo S."/>
            <person name="Podell S."/>
            <person name="Allen E.E."/>
        </authorList>
    </citation>
    <scope>NUCLEOTIDE SEQUENCE [LARGE SCALE GENOMIC DNA]</scope>
    <source>
        <strain evidence="1 2">G22</strain>
    </source>
</reference>
<dbReference type="Proteomes" id="UP000017840">
    <property type="component" value="Unassembled WGS sequence"/>
</dbReference>
<evidence type="ECO:0000313" key="2">
    <source>
        <dbReference type="Proteomes" id="UP000017840"/>
    </source>
</evidence>
<protein>
    <submittedName>
        <fullName evidence="1">Uncharacterized protein</fullName>
    </submittedName>
</protein>